<protein>
    <submittedName>
        <fullName evidence="2">Uncharacterized protein</fullName>
    </submittedName>
</protein>
<keyword evidence="1" id="KW-0472">Membrane</keyword>
<name>A0ABS9BJ30_9BACT</name>
<gene>
    <name evidence="2" type="ORF">L0U88_10360</name>
</gene>
<organism evidence="2 3">
    <name type="scientific">Flavihumibacter fluminis</name>
    <dbReference type="NCBI Taxonomy" id="2909236"/>
    <lineage>
        <taxon>Bacteria</taxon>
        <taxon>Pseudomonadati</taxon>
        <taxon>Bacteroidota</taxon>
        <taxon>Chitinophagia</taxon>
        <taxon>Chitinophagales</taxon>
        <taxon>Chitinophagaceae</taxon>
        <taxon>Flavihumibacter</taxon>
    </lineage>
</organism>
<dbReference type="EMBL" id="JAKEVY010000002">
    <property type="protein sequence ID" value="MCF1715028.1"/>
    <property type="molecule type" value="Genomic_DNA"/>
</dbReference>
<dbReference type="RefSeq" id="WP_234865978.1">
    <property type="nucleotide sequence ID" value="NZ_JAKEVY010000002.1"/>
</dbReference>
<comment type="caution">
    <text evidence="2">The sequence shown here is derived from an EMBL/GenBank/DDBJ whole genome shotgun (WGS) entry which is preliminary data.</text>
</comment>
<evidence type="ECO:0000256" key="1">
    <source>
        <dbReference type="SAM" id="Phobius"/>
    </source>
</evidence>
<accession>A0ABS9BJ30</accession>
<proteinExistence type="predicted"/>
<keyword evidence="1" id="KW-0812">Transmembrane</keyword>
<keyword evidence="1" id="KW-1133">Transmembrane helix</keyword>
<keyword evidence="3" id="KW-1185">Reference proteome</keyword>
<sequence>MLSTKRILVGAILIVVAITAILLFTGSRNMTENLSRIIKNSSPKTPEQIYSVLFKPPLENCVTIRNTKDQLLPILDCCIWMEIQLCPDELKRIVQQKNYEISIYNHPDSLTLSTSFADRPSWWNPAVIRDTVYKLRYSNNPKRAQTLFFGTDSSHVFLCDMAL</sequence>
<dbReference type="Proteomes" id="UP001200145">
    <property type="component" value="Unassembled WGS sequence"/>
</dbReference>
<evidence type="ECO:0000313" key="2">
    <source>
        <dbReference type="EMBL" id="MCF1715028.1"/>
    </source>
</evidence>
<feature type="transmembrane region" description="Helical" evidence="1">
    <location>
        <begin position="6"/>
        <end position="26"/>
    </location>
</feature>
<reference evidence="2 3" key="1">
    <citation type="submission" date="2022-01" db="EMBL/GenBank/DDBJ databases">
        <title>Flavihumibacter sp. nov., isolated from sediment of a river.</title>
        <authorList>
            <person name="Liu H."/>
        </authorList>
    </citation>
    <scope>NUCLEOTIDE SEQUENCE [LARGE SCALE GENOMIC DNA]</scope>
    <source>
        <strain evidence="2 3">RY-1</strain>
    </source>
</reference>
<evidence type="ECO:0000313" key="3">
    <source>
        <dbReference type="Proteomes" id="UP001200145"/>
    </source>
</evidence>